<evidence type="ECO:0000256" key="2">
    <source>
        <dbReference type="ARBA" id="ARBA00022448"/>
    </source>
</evidence>
<dbReference type="Pfam" id="PF00005">
    <property type="entry name" value="ABC_tran"/>
    <property type="match status" value="1"/>
</dbReference>
<dbReference type="PROSITE" id="PS00211">
    <property type="entry name" value="ABC_TRANSPORTER_1"/>
    <property type="match status" value="1"/>
</dbReference>
<evidence type="ECO:0000256" key="3">
    <source>
        <dbReference type="ARBA" id="ARBA00022475"/>
    </source>
</evidence>
<dbReference type="OrthoDB" id="9804819at2"/>
<evidence type="ECO:0000313" key="7">
    <source>
        <dbReference type="EMBL" id="RSZ55100.1"/>
    </source>
</evidence>
<evidence type="ECO:0000256" key="4">
    <source>
        <dbReference type="ARBA" id="ARBA00022741"/>
    </source>
</evidence>
<dbReference type="SMART" id="SM00382">
    <property type="entry name" value="AAA"/>
    <property type="match status" value="1"/>
</dbReference>
<dbReference type="AlphaFoldDB" id="A0A430HC51"/>
<dbReference type="GO" id="GO:0016887">
    <property type="term" value="F:ATP hydrolysis activity"/>
    <property type="evidence" value="ECO:0007669"/>
    <property type="project" value="InterPro"/>
</dbReference>
<dbReference type="SUPFAM" id="SSF52540">
    <property type="entry name" value="P-loop containing nucleoside triphosphate hydrolases"/>
    <property type="match status" value="1"/>
</dbReference>
<gene>
    <name evidence="7" type="ORF">EJB06_31250</name>
</gene>
<dbReference type="InterPro" id="IPR003593">
    <property type="entry name" value="AAA+_ATPase"/>
</dbReference>
<accession>A0A430HC51</accession>
<dbReference type="PANTHER" id="PTHR43335:SF2">
    <property type="entry name" value="ABC TRANSPORTER, ATP-BINDING PROTEIN"/>
    <property type="match status" value="1"/>
</dbReference>
<keyword evidence="3" id="KW-0472">Membrane</keyword>
<keyword evidence="2" id="KW-0813">Transport</keyword>
<dbReference type="InterPro" id="IPR017871">
    <property type="entry name" value="ABC_transporter-like_CS"/>
</dbReference>
<reference evidence="7 8" key="1">
    <citation type="submission" date="2018-12" db="EMBL/GenBank/DDBJ databases">
        <authorList>
            <person name="Yang E."/>
        </authorList>
    </citation>
    <scope>NUCLEOTIDE SEQUENCE [LARGE SCALE GENOMIC DNA]</scope>
    <source>
        <strain evidence="7 8">SOD</strain>
    </source>
</reference>
<evidence type="ECO:0000259" key="6">
    <source>
        <dbReference type="PROSITE" id="PS50893"/>
    </source>
</evidence>
<keyword evidence="3" id="KW-1003">Cell membrane</keyword>
<dbReference type="CDD" id="cd03264">
    <property type="entry name" value="ABC_drug_resistance_like"/>
    <property type="match status" value="1"/>
</dbReference>
<dbReference type="InterPro" id="IPR027417">
    <property type="entry name" value="P-loop_NTPase"/>
</dbReference>
<dbReference type="PANTHER" id="PTHR43335">
    <property type="entry name" value="ABC TRANSPORTER, ATP-BINDING PROTEIN"/>
    <property type="match status" value="1"/>
</dbReference>
<proteinExistence type="inferred from homology"/>
<dbReference type="PROSITE" id="PS50893">
    <property type="entry name" value="ABC_TRANSPORTER_2"/>
    <property type="match status" value="1"/>
</dbReference>
<feature type="domain" description="ABC transporter" evidence="6">
    <location>
        <begin position="18"/>
        <end position="247"/>
    </location>
</feature>
<keyword evidence="5 7" id="KW-0067">ATP-binding</keyword>
<keyword evidence="4" id="KW-0547">Nucleotide-binding</keyword>
<comment type="similarity">
    <text evidence="1">Belongs to the ABC transporter superfamily.</text>
</comment>
<dbReference type="InterPro" id="IPR003439">
    <property type="entry name" value="ABC_transporter-like_ATP-bd"/>
</dbReference>
<comment type="caution">
    <text evidence="7">The sequence shown here is derived from an EMBL/GenBank/DDBJ whole genome shotgun (WGS) entry which is preliminary data.</text>
</comment>
<dbReference type="EMBL" id="RXLQ01000041">
    <property type="protein sequence ID" value="RSZ55100.1"/>
    <property type="molecule type" value="Genomic_DNA"/>
</dbReference>
<name>A0A430HC51_9BURK</name>
<keyword evidence="8" id="KW-1185">Reference proteome</keyword>
<evidence type="ECO:0000313" key="8">
    <source>
        <dbReference type="Proteomes" id="UP000278085"/>
    </source>
</evidence>
<evidence type="ECO:0000256" key="1">
    <source>
        <dbReference type="ARBA" id="ARBA00005417"/>
    </source>
</evidence>
<sequence length="306" mass="32178">MGSADVASAPASASPPSLQLESVGFRYPNGHHAVAGLNLRLGTGIVGLLGPNGAGKSTLMRMLATLTRPTEGRILWNGTDTARDPNTLRAALGYLPQEFGAYPALSAREFLRYLAAVKGLPHAQTAARVDACLDLVGLSEARDQRIGTFSGGMRQRVGIAQALLNEPALLIVDEPTVGLDPEERLRFRNLLTDLAGQRLVILSTHIVSDIEASATELVILSKGRLCYQGSPEALMAAAEGKVWDWTVPAATLAEVRAAHQVCGSLRRPDGVRVRIVAANAPSAHAEAVAPGLEEAYAWLLASAGGV</sequence>
<organism evidence="7 8">
    <name type="scientific">Massilia atriviolacea</name>
    <dbReference type="NCBI Taxonomy" id="2495579"/>
    <lineage>
        <taxon>Bacteria</taxon>
        <taxon>Pseudomonadati</taxon>
        <taxon>Pseudomonadota</taxon>
        <taxon>Betaproteobacteria</taxon>
        <taxon>Burkholderiales</taxon>
        <taxon>Oxalobacteraceae</taxon>
        <taxon>Telluria group</taxon>
        <taxon>Massilia</taxon>
    </lineage>
</organism>
<dbReference type="Proteomes" id="UP000278085">
    <property type="component" value="Unassembled WGS sequence"/>
</dbReference>
<protein>
    <submittedName>
        <fullName evidence="7">ABC transporter ATP-binding protein</fullName>
    </submittedName>
</protein>
<dbReference type="Gene3D" id="3.40.50.300">
    <property type="entry name" value="P-loop containing nucleotide triphosphate hydrolases"/>
    <property type="match status" value="1"/>
</dbReference>
<dbReference type="GO" id="GO:0005524">
    <property type="term" value="F:ATP binding"/>
    <property type="evidence" value="ECO:0007669"/>
    <property type="project" value="UniProtKB-KW"/>
</dbReference>
<evidence type="ECO:0000256" key="5">
    <source>
        <dbReference type="ARBA" id="ARBA00022840"/>
    </source>
</evidence>